<name>A0ABY8EAS2_9FIRM</name>
<gene>
    <name evidence="1" type="ORF">P4S50_16875</name>
</gene>
<dbReference type="Pfam" id="PF14070">
    <property type="entry name" value="YjfB_motility"/>
    <property type="match status" value="1"/>
</dbReference>
<dbReference type="Proteomes" id="UP001222800">
    <property type="component" value="Chromosome"/>
</dbReference>
<accession>A0ABY8EAS2</accession>
<sequence length="65" mass="7043">MDIGAMSIGLSQAKLAQQVSLSVMKMAMNSSDQKSNMINEMMNTSVKAMEKSVTPHLGNNIDIKL</sequence>
<keyword evidence="2" id="KW-1185">Reference proteome</keyword>
<dbReference type="RefSeq" id="WP_277732004.1">
    <property type="nucleotide sequence ID" value="NZ_CP120733.1"/>
</dbReference>
<reference evidence="1 2" key="1">
    <citation type="submission" date="2023-03" db="EMBL/GenBank/DDBJ databases">
        <title>Complete genome sequence of Tepidibacter sp. SWIR-1, isolated from a deep-sea hydrothermal vent.</title>
        <authorList>
            <person name="Li X."/>
        </authorList>
    </citation>
    <scope>NUCLEOTIDE SEQUENCE [LARGE SCALE GENOMIC DNA]</scope>
    <source>
        <strain evidence="1 2">SWIR-1</strain>
    </source>
</reference>
<evidence type="ECO:0000313" key="2">
    <source>
        <dbReference type="Proteomes" id="UP001222800"/>
    </source>
</evidence>
<dbReference type="InterPro" id="IPR025906">
    <property type="entry name" value="YjfB_motility"/>
</dbReference>
<dbReference type="EMBL" id="CP120733">
    <property type="protein sequence ID" value="WFD10027.1"/>
    <property type="molecule type" value="Genomic_DNA"/>
</dbReference>
<evidence type="ECO:0000313" key="1">
    <source>
        <dbReference type="EMBL" id="WFD10027.1"/>
    </source>
</evidence>
<proteinExistence type="predicted"/>
<protein>
    <submittedName>
        <fullName evidence="1">YjfB family protein</fullName>
    </submittedName>
</protein>
<organism evidence="1 2">
    <name type="scientific">Tepidibacter hydrothermalis</name>
    <dbReference type="NCBI Taxonomy" id="3036126"/>
    <lineage>
        <taxon>Bacteria</taxon>
        <taxon>Bacillati</taxon>
        <taxon>Bacillota</taxon>
        <taxon>Clostridia</taxon>
        <taxon>Peptostreptococcales</taxon>
        <taxon>Peptostreptococcaceae</taxon>
        <taxon>Tepidibacter</taxon>
    </lineage>
</organism>